<dbReference type="Ensembl" id="ENSPNAT00000034450.2">
    <property type="protein sequence ID" value="ENSPNAP00000022301.2"/>
    <property type="gene ID" value="ENSPNAG00000029677.2"/>
</dbReference>
<evidence type="ECO:0000256" key="1">
    <source>
        <dbReference type="ARBA" id="ARBA00023319"/>
    </source>
</evidence>
<evidence type="ECO:0000313" key="4">
    <source>
        <dbReference type="Proteomes" id="UP001501920"/>
    </source>
</evidence>
<dbReference type="InterPro" id="IPR003599">
    <property type="entry name" value="Ig_sub"/>
</dbReference>
<evidence type="ECO:0000313" key="3">
    <source>
        <dbReference type="Ensembl" id="ENSPNAP00000022301.2"/>
    </source>
</evidence>
<dbReference type="InterPro" id="IPR013783">
    <property type="entry name" value="Ig-like_fold"/>
</dbReference>
<accession>A0A3B4DGS7</accession>
<protein>
    <recommendedName>
        <fullName evidence="2">Ig-like domain-containing protein</fullName>
    </recommendedName>
</protein>
<dbReference type="FunFam" id="2.60.40.10:FF:000107">
    <property type="entry name" value="Myosin, light chain kinase a"/>
    <property type="match status" value="1"/>
</dbReference>
<evidence type="ECO:0000259" key="2">
    <source>
        <dbReference type="PROSITE" id="PS50835"/>
    </source>
</evidence>
<reference evidence="3 4" key="1">
    <citation type="submission" date="2020-10" db="EMBL/GenBank/DDBJ databases">
        <title>Pygocentrus nattereri (red-bellied piranha) genome, fPygNat1, primary haplotype.</title>
        <authorList>
            <person name="Myers G."/>
            <person name="Meyer A."/>
            <person name="Karagic N."/>
            <person name="Pippel M."/>
            <person name="Winkler S."/>
            <person name="Tracey A."/>
            <person name="Wood J."/>
            <person name="Formenti G."/>
            <person name="Howe K."/>
            <person name="Fedrigo O."/>
            <person name="Jarvis E.D."/>
        </authorList>
    </citation>
    <scope>NUCLEOTIDE SEQUENCE [LARGE SCALE GENOMIC DNA]</scope>
</reference>
<dbReference type="InterPro" id="IPR027417">
    <property type="entry name" value="P-loop_NTPase"/>
</dbReference>
<keyword evidence="1" id="KW-0393">Immunoglobulin domain</keyword>
<dbReference type="Pfam" id="PF07679">
    <property type="entry name" value="I-set"/>
    <property type="match status" value="1"/>
</dbReference>
<proteinExistence type="predicted"/>
<dbReference type="GO" id="GO:0006955">
    <property type="term" value="P:immune response"/>
    <property type="evidence" value="ECO:0007669"/>
    <property type="project" value="TreeGrafter"/>
</dbReference>
<dbReference type="AlphaFoldDB" id="A0A3B4DGS7"/>
<dbReference type="GeneTree" id="ENSGT00940000160560"/>
<dbReference type="Gene3D" id="2.60.40.10">
    <property type="entry name" value="Immunoglobulins"/>
    <property type="match status" value="1"/>
</dbReference>
<dbReference type="InterPro" id="IPR036179">
    <property type="entry name" value="Ig-like_dom_sf"/>
</dbReference>
<reference evidence="3" key="2">
    <citation type="submission" date="2025-08" db="UniProtKB">
        <authorList>
            <consortium name="Ensembl"/>
        </authorList>
    </citation>
    <scope>IDENTIFICATION</scope>
</reference>
<dbReference type="InterPro" id="IPR007110">
    <property type="entry name" value="Ig-like_dom"/>
</dbReference>
<dbReference type="PANTHER" id="PTHR14241">
    <property type="entry name" value="INTERFERON-INDUCED PROTEIN 44"/>
    <property type="match status" value="1"/>
</dbReference>
<dbReference type="InterPro" id="IPR013098">
    <property type="entry name" value="Ig_I-set"/>
</dbReference>
<dbReference type="GO" id="GO:0003007">
    <property type="term" value="P:heart morphogenesis"/>
    <property type="evidence" value="ECO:0007669"/>
    <property type="project" value="UniProtKB-ARBA"/>
</dbReference>
<reference evidence="3" key="3">
    <citation type="submission" date="2025-09" db="UniProtKB">
        <authorList>
            <consortium name="Ensembl"/>
        </authorList>
    </citation>
    <scope>IDENTIFICATION</scope>
</reference>
<dbReference type="PROSITE" id="PS50835">
    <property type="entry name" value="IG_LIKE"/>
    <property type="match status" value="1"/>
</dbReference>
<dbReference type="Proteomes" id="UP001501920">
    <property type="component" value="Chromosome 1"/>
</dbReference>
<feature type="domain" description="Ig-like" evidence="2">
    <location>
        <begin position="12"/>
        <end position="100"/>
    </location>
</feature>
<dbReference type="GO" id="GO:0055013">
    <property type="term" value="P:cardiac muscle cell development"/>
    <property type="evidence" value="ECO:0007669"/>
    <property type="project" value="UniProtKB-ARBA"/>
</dbReference>
<organism evidence="3 4">
    <name type="scientific">Pygocentrus nattereri</name>
    <name type="common">Red-bellied piranha</name>
    <dbReference type="NCBI Taxonomy" id="42514"/>
    <lineage>
        <taxon>Eukaryota</taxon>
        <taxon>Metazoa</taxon>
        <taxon>Chordata</taxon>
        <taxon>Craniata</taxon>
        <taxon>Vertebrata</taxon>
        <taxon>Euteleostomi</taxon>
        <taxon>Actinopterygii</taxon>
        <taxon>Neopterygii</taxon>
        <taxon>Teleostei</taxon>
        <taxon>Ostariophysi</taxon>
        <taxon>Characiformes</taxon>
        <taxon>Characoidei</taxon>
        <taxon>Pygocentrus</taxon>
    </lineage>
</organism>
<dbReference type="SUPFAM" id="SSF52540">
    <property type="entry name" value="P-loop containing nucleoside triphosphate hydrolases"/>
    <property type="match status" value="1"/>
</dbReference>
<name>A0A3B4DGS7_PYGNA</name>
<sequence length="371" mass="42106">MAFLLGMFVDKPEFITVLNDKQVEAGANVILRCEVNTTQVTVTWKKNGQKLNCLEGKHKIRLIQKLCCLEIQRVEDVDEGSYTVEVSNKLGSVSCSATVTVVINKWRTITRNSAEMVRSLRSYQVCDRVTELRFLLHGPIGAGKSSVINTIKTIFENRPFVNCLAGESGESVTLYYEKFTVGSERSGLLPFAFYDVMGLEEGQTRGAHTDDIIKALKGHIPNNYRFQDYPITEDHRHYNATPTLNDRIHCLVSVLPADKISLMENAVIEKMKCIRRAATELGIPQMIFMTRVDSVCKMTKDDVSKVYQSKKIKEKMQECSNRLGVPMNCVFPVETYHEQNQLNEHINCLILDALTQIVFWANDYAEKCSRN</sequence>
<dbReference type="SUPFAM" id="SSF48726">
    <property type="entry name" value="Immunoglobulin"/>
    <property type="match status" value="1"/>
</dbReference>
<dbReference type="PANTHER" id="PTHR14241:SF1">
    <property type="entry name" value="INTERFERON-INDUCED PROTEIN 44-RELATED"/>
    <property type="match status" value="1"/>
</dbReference>
<dbReference type="OMA" id="NYNVIFP"/>
<dbReference type="Gene3D" id="3.40.50.300">
    <property type="entry name" value="P-loop containing nucleotide triphosphate hydrolases"/>
    <property type="match status" value="1"/>
</dbReference>
<dbReference type="GeneID" id="108415678"/>
<dbReference type="SMART" id="SM00409">
    <property type="entry name" value="IG"/>
    <property type="match status" value="1"/>
</dbReference>
<dbReference type="STRING" id="42514.ENSPNAP00000022301"/>
<keyword evidence="4" id="KW-1185">Reference proteome</keyword>
<dbReference type="RefSeq" id="XP_017544215.1">
    <property type="nucleotide sequence ID" value="XM_017688726.2"/>
</dbReference>